<dbReference type="Proteomes" id="UP000244152">
    <property type="component" value="Unassembled WGS sequence"/>
</dbReference>
<feature type="signal peptide" evidence="1">
    <location>
        <begin position="1"/>
        <end position="26"/>
    </location>
</feature>
<dbReference type="Pfam" id="PF02635">
    <property type="entry name" value="DsrE"/>
    <property type="match status" value="1"/>
</dbReference>
<dbReference type="AlphaFoldDB" id="A0A2T5IGU5"/>
<comment type="caution">
    <text evidence="2">The sequence shown here is derived from an EMBL/GenBank/DDBJ whole genome shotgun (WGS) entry which is preliminary data.</text>
</comment>
<evidence type="ECO:0000256" key="1">
    <source>
        <dbReference type="SAM" id="SignalP"/>
    </source>
</evidence>
<dbReference type="SUPFAM" id="SSF75169">
    <property type="entry name" value="DsrEFH-like"/>
    <property type="match status" value="1"/>
</dbReference>
<accession>A0A2T5IGU5</accession>
<evidence type="ECO:0000313" key="3">
    <source>
        <dbReference type="Proteomes" id="UP000244152"/>
    </source>
</evidence>
<dbReference type="InterPro" id="IPR027396">
    <property type="entry name" value="DsrEFH-like"/>
</dbReference>
<dbReference type="EMBL" id="QAOK01000002">
    <property type="protein sequence ID" value="PTQ83025.1"/>
    <property type="molecule type" value="Genomic_DNA"/>
</dbReference>
<proteinExistence type="predicted"/>
<dbReference type="Gene3D" id="3.40.1260.10">
    <property type="entry name" value="DsrEFH-like"/>
    <property type="match status" value="1"/>
</dbReference>
<keyword evidence="1" id="KW-0732">Signal</keyword>
<protein>
    <submittedName>
        <fullName evidence="2">Intracellular sulfur oxidation DsrE/DsrF family protein</fullName>
    </submittedName>
</protein>
<evidence type="ECO:0000313" key="2">
    <source>
        <dbReference type="EMBL" id="PTQ83025.1"/>
    </source>
</evidence>
<sequence length="185" mass="19935">MKLNSAFGKSCIALGFSLALAGIAVASEQEWQYPLIQGYGKVLPLPNSALRPNPNREAKIVVNVVRPMNSPAEVNPGLDRVARLVNLFALSKVPPEKLKIVAVLHGGATAASLDSAHYREKYQVDNPNIKLIEALKRAGVSVYVCGQAVAHSGFGQSWINRDVSVALSAMMVLVHYQNEGYALVE</sequence>
<organism evidence="2 3">
    <name type="scientific">Nitrosospira multiformis</name>
    <dbReference type="NCBI Taxonomy" id="1231"/>
    <lineage>
        <taxon>Bacteria</taxon>
        <taxon>Pseudomonadati</taxon>
        <taxon>Pseudomonadota</taxon>
        <taxon>Betaproteobacteria</taxon>
        <taxon>Nitrosomonadales</taxon>
        <taxon>Nitrosomonadaceae</taxon>
        <taxon>Nitrosospira</taxon>
    </lineage>
</organism>
<feature type="chain" id="PRO_5015418689" evidence="1">
    <location>
        <begin position="27"/>
        <end position="185"/>
    </location>
</feature>
<reference evidence="2 3" key="1">
    <citation type="submission" date="2018-04" db="EMBL/GenBank/DDBJ databases">
        <title>Active sludge and wastewater microbial communities from Klosterneuburg, Austria.</title>
        <authorList>
            <person name="Wagner M."/>
        </authorList>
    </citation>
    <scope>NUCLEOTIDE SEQUENCE [LARGE SCALE GENOMIC DNA]</scope>
    <source>
        <strain evidence="2 3">Nl12</strain>
    </source>
</reference>
<dbReference type="PANTHER" id="PTHR37691">
    <property type="entry name" value="BLR3518 PROTEIN"/>
    <property type="match status" value="1"/>
</dbReference>
<dbReference type="PANTHER" id="PTHR37691:SF1">
    <property type="entry name" value="BLR3518 PROTEIN"/>
    <property type="match status" value="1"/>
</dbReference>
<name>A0A2T5IGU5_9PROT</name>
<dbReference type="InterPro" id="IPR003787">
    <property type="entry name" value="Sulphur_relay_DsrE/F-like"/>
</dbReference>
<gene>
    <name evidence="2" type="ORF">C8R21_10228</name>
</gene>